<protein>
    <submittedName>
        <fullName evidence="1">Putative transposase</fullName>
    </submittedName>
</protein>
<comment type="caution">
    <text evidence="1">The sequence shown here is derived from an EMBL/GenBank/DDBJ whole genome shotgun (WGS) entry which is preliminary data.</text>
</comment>
<organism evidence="1 2">
    <name type="scientific">Brucella rhizosphaerae</name>
    <dbReference type="NCBI Taxonomy" id="571254"/>
    <lineage>
        <taxon>Bacteria</taxon>
        <taxon>Pseudomonadati</taxon>
        <taxon>Pseudomonadota</taxon>
        <taxon>Alphaproteobacteria</taxon>
        <taxon>Hyphomicrobiales</taxon>
        <taxon>Brucellaceae</taxon>
        <taxon>Brucella/Ochrobactrum group</taxon>
        <taxon>Brucella</taxon>
    </lineage>
</organism>
<gene>
    <name evidence="1" type="ORF">CEV32_3838</name>
</gene>
<evidence type="ECO:0000313" key="1">
    <source>
        <dbReference type="EMBL" id="OYR17529.1"/>
    </source>
</evidence>
<dbReference type="PANTHER" id="PTHR35528">
    <property type="entry name" value="BLL1675 PROTEIN"/>
    <property type="match status" value="1"/>
</dbReference>
<dbReference type="Proteomes" id="UP000216345">
    <property type="component" value="Unassembled WGS sequence"/>
</dbReference>
<sequence>MKEMMAERGIDLDHSTVHRWTQYFSPKLLDRFNRKKRQVSRKWNVDET</sequence>
<reference evidence="1 2" key="1">
    <citation type="submission" date="2017-07" db="EMBL/GenBank/DDBJ databases">
        <title>Phylogenetic study on the rhizospheric bacterium Ochrobactrum sp. A44.</title>
        <authorList>
            <person name="Krzyzanowska D.M."/>
            <person name="Ossowicki A."/>
            <person name="Rajewska M."/>
            <person name="Maciag T."/>
            <person name="Kaczynski Z."/>
            <person name="Czerwicka M."/>
            <person name="Jafra S."/>
        </authorList>
    </citation>
    <scope>NUCLEOTIDE SEQUENCE [LARGE SCALE GENOMIC DNA]</scope>
    <source>
        <strain evidence="1 2">PR17</strain>
    </source>
</reference>
<proteinExistence type="predicted"/>
<dbReference type="InterPro" id="IPR052183">
    <property type="entry name" value="IS_Transposase"/>
</dbReference>
<dbReference type="EMBL" id="NNRK01000019">
    <property type="protein sequence ID" value="OYR17529.1"/>
    <property type="molecule type" value="Genomic_DNA"/>
</dbReference>
<keyword evidence="2" id="KW-1185">Reference proteome</keyword>
<name>A0A256FRP7_9HYPH</name>
<evidence type="ECO:0000313" key="2">
    <source>
        <dbReference type="Proteomes" id="UP000216345"/>
    </source>
</evidence>
<accession>A0A256FRP7</accession>
<dbReference type="AlphaFoldDB" id="A0A256FRP7"/>
<dbReference type="PANTHER" id="PTHR35528:SF3">
    <property type="entry name" value="BLL1675 PROTEIN"/>
    <property type="match status" value="1"/>
</dbReference>